<dbReference type="InterPro" id="IPR037035">
    <property type="entry name" value="GK-like_C_sf"/>
</dbReference>
<accession>D3PJ75</accession>
<dbReference type="Gene3D" id="3.40.1480.10">
    <property type="entry name" value="MOFRL domain"/>
    <property type="match status" value="1"/>
</dbReference>
<keyword evidence="5" id="KW-0808">Transferase</keyword>
<comment type="similarity">
    <text evidence="1">Belongs to the glycerate kinase type-2 family.</text>
</comment>
<protein>
    <submittedName>
        <fullName evidence="5">Glycerate kinase</fullName>
    </submittedName>
</protein>
<keyword evidence="3" id="KW-0342">GTP-binding</keyword>
<evidence type="ECO:0000313" key="5">
    <source>
        <dbReference type="EMBL" id="ADD38611.1"/>
    </source>
</evidence>
<dbReference type="PANTHER" id="PTHR12227:SF0">
    <property type="entry name" value="GLYCERATE KINASE"/>
    <property type="match status" value="1"/>
</dbReference>
<dbReference type="GO" id="GO:0005737">
    <property type="term" value="C:cytoplasm"/>
    <property type="evidence" value="ECO:0007669"/>
    <property type="project" value="TreeGrafter"/>
</dbReference>
<name>D3PJ75_LEPSM</name>
<dbReference type="InterPro" id="IPR025286">
    <property type="entry name" value="MOFRL_assoc_dom"/>
</dbReference>
<dbReference type="Gene3D" id="3.40.50.10180">
    <property type="entry name" value="Glycerate kinase, MOFRL-like N-terminal domain"/>
    <property type="match status" value="1"/>
</dbReference>
<proteinExistence type="evidence at transcript level"/>
<dbReference type="InterPro" id="IPR038614">
    <property type="entry name" value="GK_N_sf"/>
</dbReference>
<dbReference type="GO" id="GO:0008887">
    <property type="term" value="F:glycerate kinase activity"/>
    <property type="evidence" value="ECO:0007669"/>
    <property type="project" value="InterPro"/>
</dbReference>
<dbReference type="AlphaFoldDB" id="D3PJ75"/>
<evidence type="ECO:0000256" key="3">
    <source>
        <dbReference type="ARBA" id="ARBA00023134"/>
    </source>
</evidence>
<feature type="domain" description="SRP54-type proteins GTP-binding" evidence="4">
    <location>
        <begin position="339"/>
        <end position="352"/>
    </location>
</feature>
<dbReference type="PANTHER" id="PTHR12227">
    <property type="entry name" value="GLYCERATE KINASE"/>
    <property type="match status" value="1"/>
</dbReference>
<dbReference type="Pfam" id="PF05161">
    <property type="entry name" value="MOFRL"/>
    <property type="match status" value="1"/>
</dbReference>
<dbReference type="GO" id="GO:0005525">
    <property type="term" value="F:GTP binding"/>
    <property type="evidence" value="ECO:0007669"/>
    <property type="project" value="UniProtKB-KW"/>
</dbReference>
<dbReference type="EMBL" id="BT121681">
    <property type="protein sequence ID" value="ADD38611.1"/>
    <property type="molecule type" value="mRNA"/>
</dbReference>
<evidence type="ECO:0000256" key="1">
    <source>
        <dbReference type="ARBA" id="ARBA00005393"/>
    </source>
</evidence>
<dbReference type="SUPFAM" id="SSF82544">
    <property type="entry name" value="GckA/TtuD-like"/>
    <property type="match status" value="1"/>
</dbReference>
<keyword evidence="2" id="KW-0547">Nucleotide-binding</keyword>
<gene>
    <name evidence="5" type="primary">GLCTK</name>
</gene>
<dbReference type="PROSITE" id="PS00300">
    <property type="entry name" value="SRP54"/>
    <property type="match status" value="1"/>
</dbReference>
<sequence>MQENESFVHKENPSLEDVLQRILSLINPSVVIRKYISETCHGDNVTVIGFGKAVYSMAVAVESAVQVLKGSIISIPVGIVEDPPLVNITVKKGAKNNLPDKDSLHATKEILDVVSDLGAEDHLVILISGGGSACLSGVISPMSLDKKISIIRELSVSGATINEINTVRKRLSTVKGGKLINYIPKSIRHITAFILSDVLGDPLDTIASGTTVPNTDDPKIAENILQKYNIYLNEETLSILKQVTANDQSDLFGRVKHIFVGNLGMAIDLTHHVLKNNLKYHVIQLSGQIQGEASLIGNEFGRLFLGILEGKFIIPDALVSEEQSLFSQEQFDSIISERPVTFIGGGETVVSMDPSDPKMGLGGRNQELVLGFTQTISANKEMYYNSKYKVEFISCGTDGIDGPTDAAGAVFTDSLLSDPLSIDEYLDKHDSYGYFSSANRGRNHIKIGCTGTNVLDLHILRICLKKVIPTTNN</sequence>
<keyword evidence="5" id="KW-0418">Kinase</keyword>
<evidence type="ECO:0000256" key="2">
    <source>
        <dbReference type="ARBA" id="ARBA00022741"/>
    </source>
</evidence>
<dbReference type="GO" id="GO:0006614">
    <property type="term" value="P:SRP-dependent cotranslational protein targeting to membrane"/>
    <property type="evidence" value="ECO:0007669"/>
    <property type="project" value="InterPro"/>
</dbReference>
<dbReference type="InterPro" id="IPR039760">
    <property type="entry name" value="MOFRL_protein"/>
</dbReference>
<reference evidence="5" key="1">
    <citation type="submission" date="2010-03" db="EMBL/GenBank/DDBJ databases">
        <title>Atlantic Lepeophtheirus salmonis ESTs and full-length cDNAs.</title>
        <authorList>
            <person name="Yasuike M."/>
            <person name="von Schalburg K."/>
            <person name="Cooper G."/>
            <person name="Leong J."/>
            <person name="Nilsen F."/>
            <person name="Jones S.R.M."/>
            <person name="Koop B.F."/>
        </authorList>
    </citation>
    <scope>NUCLEOTIDE SEQUENCE</scope>
    <source>
        <strain evidence="5">Atlantic form</strain>
        <tissue evidence="5">Mixed tissue</tissue>
    </source>
</reference>
<dbReference type="InterPro" id="IPR000897">
    <property type="entry name" value="SRP54_GTPase_dom"/>
</dbReference>
<dbReference type="Pfam" id="PF13660">
    <property type="entry name" value="DUF4147"/>
    <property type="match status" value="1"/>
</dbReference>
<organism evidence="5">
    <name type="scientific">Lepeophtheirus salmonis</name>
    <name type="common">Salmon louse</name>
    <name type="synonym">Caligus salmonis</name>
    <dbReference type="NCBI Taxonomy" id="72036"/>
    <lineage>
        <taxon>Eukaryota</taxon>
        <taxon>Metazoa</taxon>
        <taxon>Ecdysozoa</taxon>
        <taxon>Arthropoda</taxon>
        <taxon>Crustacea</taxon>
        <taxon>Multicrustacea</taxon>
        <taxon>Hexanauplia</taxon>
        <taxon>Copepoda</taxon>
        <taxon>Siphonostomatoida</taxon>
        <taxon>Caligidae</taxon>
        <taxon>Lepeophtheirus</taxon>
    </lineage>
</organism>
<evidence type="ECO:0000259" key="4">
    <source>
        <dbReference type="PROSITE" id="PS00300"/>
    </source>
</evidence>
<dbReference type="InterPro" id="IPR007835">
    <property type="entry name" value="MOFRL"/>
</dbReference>
<dbReference type="OrthoDB" id="44918at2759"/>